<evidence type="ECO:0000313" key="2">
    <source>
        <dbReference type="EMBL" id="NVD43491.1"/>
    </source>
</evidence>
<dbReference type="EMBL" id="JABWGV010000001">
    <property type="protein sequence ID" value="NVD43491.1"/>
    <property type="molecule type" value="Genomic_DNA"/>
</dbReference>
<comment type="caution">
    <text evidence="2">The sequence shown here is derived from an EMBL/GenBank/DDBJ whole genome shotgun (WGS) entry which is preliminary data.</text>
</comment>
<dbReference type="Pfam" id="PF05838">
    <property type="entry name" value="Glyco_hydro_108"/>
    <property type="match status" value="1"/>
</dbReference>
<dbReference type="InterPro" id="IPR008565">
    <property type="entry name" value="TtsA-like_GH18_dom"/>
</dbReference>
<evidence type="ECO:0000259" key="1">
    <source>
        <dbReference type="Pfam" id="PF05838"/>
    </source>
</evidence>
<sequence>MDRKRIFDLVDAEAPGIWNIPGSVLIFDGLLDLAGSVLPDKAKPAPAKGEGAADGDAFGSALAVILRHEGGYVNDPDDAGGRTNLGVTQRVWEKFVGRKVGETEMRALTPEMVEPLYERHYWEASGADLLPLGLGLCVFDFAVNAGPARAVAFLQEVVGATPDGRFGPQTLAEVLKDVQDVGEPTVIALYQKAREGYYRTRKMFWKYGKGWLRRNAETTEAALALAK</sequence>
<dbReference type="InterPro" id="IPR023346">
    <property type="entry name" value="Lysozyme-like_dom_sf"/>
</dbReference>
<evidence type="ECO:0000313" key="3">
    <source>
        <dbReference type="Proteomes" id="UP000561438"/>
    </source>
</evidence>
<reference evidence="2 3" key="1">
    <citation type="submission" date="2020-06" db="EMBL/GenBank/DDBJ databases">
        <title>Altererythrobacter sp. HHU K3-1.</title>
        <authorList>
            <person name="Zhang D."/>
            <person name="Xue H."/>
        </authorList>
    </citation>
    <scope>NUCLEOTIDE SEQUENCE [LARGE SCALE GENOMIC DNA]</scope>
    <source>
        <strain evidence="2 3">HHU K3-1</strain>
    </source>
</reference>
<accession>A0A850GVH8</accession>
<dbReference type="Gene3D" id="1.20.141.10">
    <property type="entry name" value="Chitosanase, subunit A, domain 1"/>
    <property type="match status" value="1"/>
</dbReference>
<dbReference type="CDD" id="cd13926">
    <property type="entry name" value="N-acetylmuramidase_GH108"/>
    <property type="match status" value="1"/>
</dbReference>
<protein>
    <recommendedName>
        <fullName evidence="1">TtsA-like Glycoside hydrolase family 108 domain-containing protein</fullName>
    </recommendedName>
</protein>
<proteinExistence type="predicted"/>
<keyword evidence="3" id="KW-1185">Reference proteome</keyword>
<dbReference type="Proteomes" id="UP000561438">
    <property type="component" value="Unassembled WGS sequence"/>
</dbReference>
<organism evidence="2 3">
    <name type="scientific">Qipengyuania atrilutea</name>
    <dbReference type="NCBI Taxonomy" id="2744473"/>
    <lineage>
        <taxon>Bacteria</taxon>
        <taxon>Pseudomonadati</taxon>
        <taxon>Pseudomonadota</taxon>
        <taxon>Alphaproteobacteria</taxon>
        <taxon>Sphingomonadales</taxon>
        <taxon>Erythrobacteraceae</taxon>
        <taxon>Qipengyuania</taxon>
    </lineage>
</organism>
<dbReference type="AlphaFoldDB" id="A0A850GVH8"/>
<name>A0A850GVH8_9SPHN</name>
<gene>
    <name evidence="2" type="ORF">HUV48_00480</name>
</gene>
<feature type="domain" description="TtsA-like Glycoside hydrolase family 108" evidence="1">
    <location>
        <begin position="63"/>
        <end position="146"/>
    </location>
</feature>
<dbReference type="SUPFAM" id="SSF53955">
    <property type="entry name" value="Lysozyme-like"/>
    <property type="match status" value="1"/>
</dbReference>